<organism evidence="2 3">
    <name type="scientific">Nitrosococcus wardiae</name>
    <dbReference type="NCBI Taxonomy" id="1814290"/>
    <lineage>
        <taxon>Bacteria</taxon>
        <taxon>Pseudomonadati</taxon>
        <taxon>Pseudomonadota</taxon>
        <taxon>Gammaproteobacteria</taxon>
        <taxon>Chromatiales</taxon>
        <taxon>Chromatiaceae</taxon>
        <taxon>Nitrosococcus</taxon>
    </lineage>
</organism>
<gene>
    <name evidence="2" type="ORF">E3U44_11135</name>
</gene>
<dbReference type="InterPro" id="IPR049368">
    <property type="entry name" value="FkbO_Hyg5-like_N"/>
</dbReference>
<dbReference type="KEGG" id="nwr:E3U44_11135"/>
<dbReference type="InterPro" id="IPR035959">
    <property type="entry name" value="RutC-like_sf"/>
</dbReference>
<name>A0A4P7C2D8_9GAMM</name>
<evidence type="ECO:0000259" key="1">
    <source>
        <dbReference type="Pfam" id="PF21168"/>
    </source>
</evidence>
<dbReference type="EMBL" id="CP038033">
    <property type="protein sequence ID" value="QBQ55006.1"/>
    <property type="molecule type" value="Genomic_DNA"/>
</dbReference>
<feature type="domain" description="Chorismatase FkbO/Hyg5-like N-terminal" evidence="1">
    <location>
        <begin position="70"/>
        <end position="192"/>
    </location>
</feature>
<evidence type="ECO:0000313" key="3">
    <source>
        <dbReference type="Proteomes" id="UP000294325"/>
    </source>
</evidence>
<dbReference type="Pfam" id="PF21168">
    <property type="entry name" value="FkbO_Hyg5-like_N"/>
    <property type="match status" value="1"/>
</dbReference>
<dbReference type="CDD" id="cd06153">
    <property type="entry name" value="YjgF_YER057c_UK114_like_5"/>
    <property type="match status" value="1"/>
</dbReference>
<dbReference type="OrthoDB" id="1114505at2"/>
<protein>
    <recommendedName>
        <fullName evidence="1">Chorismatase FkbO/Hyg5-like N-terminal domain-containing protein</fullName>
    </recommendedName>
</protein>
<proteinExistence type="predicted"/>
<sequence length="350" mass="38873">MGNSCQQRVSGLRASPFQVSYENTACIPTLLKEEDLLVLISFGQEVRGGGGDPRLVTVELPELGGESTLEVWRAPCAPETGYDGEIRYSRTDAVLFGCLPFEEGRVPGMEQATYYAYRSILACQQRLGYPYLLRTWNYLPDIHREEGGLERYRAFCLGRHRILETTPNFEHHLVAATAMGTRTSQGLIYFLAALEPGVRVENPRQVSAFHYPSRYAPRSPSFSRATLKSWGSEAHLYISGTASIVGHETQHVGNPSAQLDEILNNLQALADNARCLHGLKIQALNELSLLKVYLRQGVDRASIAQRLQQRLGGGVPTLFLQGDICRNDLLLEIEAFHAGAIESPDETPRE</sequence>
<evidence type="ECO:0000313" key="2">
    <source>
        <dbReference type="EMBL" id="QBQ55006.1"/>
    </source>
</evidence>
<keyword evidence="3" id="KW-1185">Reference proteome</keyword>
<dbReference type="AlphaFoldDB" id="A0A4P7C2D8"/>
<dbReference type="RefSeq" id="WP_134358275.1">
    <property type="nucleotide sequence ID" value="NZ_CP038033.1"/>
</dbReference>
<dbReference type="Gene3D" id="3.30.1330.40">
    <property type="entry name" value="RutC-like"/>
    <property type="match status" value="1"/>
</dbReference>
<accession>A0A4P7C2D8</accession>
<dbReference type="Proteomes" id="UP000294325">
    <property type="component" value="Chromosome"/>
</dbReference>
<reference evidence="2 3" key="1">
    <citation type="submission" date="2019-03" db="EMBL/GenBank/DDBJ databases">
        <title>The genome sequence of Nitrosococcus wardiae strain D1FHST reveals the archetypal metabolic capacity of ammonia-oxidizing Gammaproteobacteria.</title>
        <authorList>
            <person name="Wang L."/>
            <person name="Lim C.K."/>
            <person name="Hanson T.E."/>
            <person name="Dang H."/>
            <person name="Klotz M.G."/>
        </authorList>
    </citation>
    <scope>NUCLEOTIDE SEQUENCE [LARGE SCALE GENOMIC DNA]</scope>
    <source>
        <strain evidence="2 3">D1FHS</strain>
    </source>
</reference>